<comment type="caution">
    <text evidence="1">The sequence shown here is derived from an EMBL/GenBank/DDBJ whole genome shotgun (WGS) entry which is preliminary data.</text>
</comment>
<protein>
    <submittedName>
        <fullName evidence="1">Uncharacterized protein</fullName>
    </submittedName>
</protein>
<evidence type="ECO:0000313" key="1">
    <source>
        <dbReference type="EMBL" id="PGH24677.1"/>
    </source>
</evidence>
<dbReference type="Proteomes" id="UP000226179">
    <property type="component" value="Unassembled WGS sequence"/>
</dbReference>
<dbReference type="EMBL" id="NJGJ01000001">
    <property type="protein sequence ID" value="PGH24677.1"/>
    <property type="molecule type" value="Genomic_DNA"/>
</dbReference>
<gene>
    <name evidence="1" type="ORF">RN90_04155</name>
</gene>
<dbReference type="RefSeq" id="WP_005911229.1">
    <property type="nucleotide sequence ID" value="NZ_CP077150.1"/>
</dbReference>
<sequence>MKKKQDDEFFDEYMQKRKNGCFYSEISSESLLITKIWDFNKTILEKWADINLLIAINEAKTNRKMKKGLKNIANNLREIAHKLDEAAEEKKCVDIVNENRD</sequence>
<evidence type="ECO:0000313" key="2">
    <source>
        <dbReference type="Proteomes" id="UP000226179"/>
    </source>
</evidence>
<proteinExistence type="predicted"/>
<reference evidence="1 2" key="1">
    <citation type="submission" date="2017-06" db="EMBL/GenBank/DDBJ databases">
        <title>Draft genome sequence of Fusobacterium nucleatum subsp. animalis KCOM 1280 (=ChDC F318).</title>
        <authorList>
            <person name="Kook J.-K."/>
            <person name="Park S.-N."/>
            <person name="Lim Y.K."/>
            <person name="Roh H."/>
        </authorList>
    </citation>
    <scope>NUCLEOTIDE SEQUENCE [LARGE SCALE GENOMIC DNA]</scope>
    <source>
        <strain evidence="2">KCOM 1280 ( ChDC F318)</strain>
    </source>
</reference>
<accession>A0A2B7YVN6</accession>
<dbReference type="AlphaFoldDB" id="A0A2B7YVN6"/>
<name>A0A2B7YVN6_9FUSO</name>
<organism evidence="1 2">
    <name type="scientific">Fusobacterium animalis</name>
    <dbReference type="NCBI Taxonomy" id="76859"/>
    <lineage>
        <taxon>Bacteria</taxon>
        <taxon>Fusobacteriati</taxon>
        <taxon>Fusobacteriota</taxon>
        <taxon>Fusobacteriia</taxon>
        <taxon>Fusobacteriales</taxon>
        <taxon>Fusobacteriaceae</taxon>
        <taxon>Fusobacterium</taxon>
    </lineage>
</organism>